<accession>A0A101M1I2</accession>
<sequence>MDERFHSLIYSPQRDSSGKGLNAHPNPLGEEPTNGYFYWEGQEESGQVRKVISQSLTLYKCYSWLIGYVYWT</sequence>
<protein>
    <submittedName>
        <fullName evidence="2">Uncharacterized protein</fullName>
    </submittedName>
</protein>
<keyword evidence="2" id="KW-0496">Mitochondrion</keyword>
<evidence type="ECO:0000313" key="2">
    <source>
        <dbReference type="EMBL" id="KUM49285.1"/>
    </source>
</evidence>
<feature type="region of interest" description="Disordered" evidence="1">
    <location>
        <begin position="1"/>
        <end position="29"/>
    </location>
</feature>
<geneLocation type="mitochondrion" evidence="2"/>
<gene>
    <name evidence="2" type="ORF">ABT39_MTgene3834</name>
</gene>
<evidence type="ECO:0000256" key="1">
    <source>
        <dbReference type="SAM" id="MobiDB-lite"/>
    </source>
</evidence>
<reference evidence="2" key="1">
    <citation type="journal article" date="2015" name="Genome Biol. Evol.">
        <title>Organellar Genomes of White Spruce (Picea glauca): Assembly and Annotation.</title>
        <authorList>
            <person name="Jackman S.D."/>
            <person name="Warren R.L."/>
            <person name="Gibb E.A."/>
            <person name="Vandervalk B.P."/>
            <person name="Mohamadi H."/>
            <person name="Chu J."/>
            <person name="Raymond A."/>
            <person name="Pleasance S."/>
            <person name="Coope R."/>
            <person name="Wildung M.R."/>
            <person name="Ritland C.E."/>
            <person name="Bousquet J."/>
            <person name="Jones S.J."/>
            <person name="Bohlmann J."/>
            <person name="Birol I."/>
        </authorList>
    </citation>
    <scope>NUCLEOTIDE SEQUENCE [LARGE SCALE GENOMIC DNA]</scope>
    <source>
        <tissue evidence="2">Flushing bud</tissue>
    </source>
</reference>
<name>A0A101M1I2_PICGL</name>
<dbReference type="AlphaFoldDB" id="A0A101M1I2"/>
<organism evidence="2">
    <name type="scientific">Picea glauca</name>
    <name type="common">White spruce</name>
    <name type="synonym">Pinus glauca</name>
    <dbReference type="NCBI Taxonomy" id="3330"/>
    <lineage>
        <taxon>Eukaryota</taxon>
        <taxon>Viridiplantae</taxon>
        <taxon>Streptophyta</taxon>
        <taxon>Embryophyta</taxon>
        <taxon>Tracheophyta</taxon>
        <taxon>Spermatophyta</taxon>
        <taxon>Pinopsida</taxon>
        <taxon>Pinidae</taxon>
        <taxon>Conifers I</taxon>
        <taxon>Pinales</taxon>
        <taxon>Pinaceae</taxon>
        <taxon>Picea</taxon>
    </lineage>
</organism>
<dbReference type="EMBL" id="LKAM01000003">
    <property type="protein sequence ID" value="KUM49285.1"/>
    <property type="molecule type" value="Genomic_DNA"/>
</dbReference>
<proteinExistence type="predicted"/>
<comment type="caution">
    <text evidence="2">The sequence shown here is derived from an EMBL/GenBank/DDBJ whole genome shotgun (WGS) entry which is preliminary data.</text>
</comment>